<reference evidence="1" key="1">
    <citation type="submission" date="2021-01" db="EMBL/GenBank/DDBJ databases">
        <authorList>
            <consortium name="Genoscope - CEA"/>
            <person name="William W."/>
        </authorList>
    </citation>
    <scope>NUCLEOTIDE SEQUENCE</scope>
</reference>
<protein>
    <submittedName>
        <fullName evidence="1">Uncharacterized protein</fullName>
    </submittedName>
</protein>
<proteinExistence type="predicted"/>
<evidence type="ECO:0000313" key="2">
    <source>
        <dbReference type="Proteomes" id="UP000692954"/>
    </source>
</evidence>
<gene>
    <name evidence="1" type="ORF">PSON_ATCC_30995.1.T0070182</name>
</gene>
<dbReference type="OrthoDB" id="291831at2759"/>
<accession>A0A8S1KBG1</accession>
<dbReference type="AlphaFoldDB" id="A0A8S1KBG1"/>
<name>A0A8S1KBG1_9CILI</name>
<evidence type="ECO:0000313" key="1">
    <source>
        <dbReference type="EMBL" id="CAD8053130.1"/>
    </source>
</evidence>
<comment type="caution">
    <text evidence="1">The sequence shown here is derived from an EMBL/GenBank/DDBJ whole genome shotgun (WGS) entry which is preliminary data.</text>
</comment>
<sequence length="75" mass="8599">MGCSQTKARSVISKKIPVSILKKKADEKLNQTLYNSEEIEQIGKKIYDCQNSQIQQYNVSQNPILRRRQGSISEN</sequence>
<organism evidence="1 2">
    <name type="scientific">Paramecium sonneborni</name>
    <dbReference type="NCBI Taxonomy" id="65129"/>
    <lineage>
        <taxon>Eukaryota</taxon>
        <taxon>Sar</taxon>
        <taxon>Alveolata</taxon>
        <taxon>Ciliophora</taxon>
        <taxon>Intramacronucleata</taxon>
        <taxon>Oligohymenophorea</taxon>
        <taxon>Peniculida</taxon>
        <taxon>Parameciidae</taxon>
        <taxon>Paramecium</taxon>
    </lineage>
</organism>
<dbReference type="Proteomes" id="UP000692954">
    <property type="component" value="Unassembled WGS sequence"/>
</dbReference>
<dbReference type="EMBL" id="CAJJDN010000007">
    <property type="protein sequence ID" value="CAD8053130.1"/>
    <property type="molecule type" value="Genomic_DNA"/>
</dbReference>
<keyword evidence="2" id="KW-1185">Reference proteome</keyword>